<name>A0AAD8Y986_9STRA</name>
<evidence type="ECO:0000256" key="2">
    <source>
        <dbReference type="SAM" id="MobiDB-lite"/>
    </source>
</evidence>
<dbReference type="InterPro" id="IPR011990">
    <property type="entry name" value="TPR-like_helical_dom_sf"/>
</dbReference>
<protein>
    <submittedName>
        <fullName evidence="3">Sel1-like repeat family protein</fullName>
    </submittedName>
</protein>
<evidence type="ECO:0000313" key="4">
    <source>
        <dbReference type="Proteomes" id="UP001224775"/>
    </source>
</evidence>
<dbReference type="AlphaFoldDB" id="A0AAD8Y986"/>
<feature type="region of interest" description="Disordered" evidence="2">
    <location>
        <begin position="357"/>
        <end position="384"/>
    </location>
</feature>
<sequence length="384" mass="43243">MTMNIRLLSRAFLMKCKPAKLAAASGAAGMMYFSCYRYSTTQQEDQSRSNSINDSCSFPLNKVTFPSLQYNTTAVCEPIETEEQRFQRMLSYHRERIGQYRKEWEYRADGNATTATKTPSRSWPDNVPSNDDLPSMLEDMKYCSRSPNSRSDKEEYCHRLNFRVASALLLQYDEESQKKGMDILRRLAETGYSDAMAYYGICLNEGRAGLDPNAEAAVSWWQLSMDRYLHPQSVYELAVAKYTGEGVSEDEVEAVRLFALAAEQDHPAAAYMLGDCMLDGIGVEMDRGAALVWLVRASELGHRGARSRVMAVLEKKDGEDYGDFTDASRQTFVEHTLFSADKDGHIIQRTATIRKKIGGDIGGGPSNPTELHRRRTIVGKSRNT</sequence>
<proteinExistence type="inferred from homology"/>
<dbReference type="Proteomes" id="UP001224775">
    <property type="component" value="Unassembled WGS sequence"/>
</dbReference>
<evidence type="ECO:0000256" key="1">
    <source>
        <dbReference type="ARBA" id="ARBA00038101"/>
    </source>
</evidence>
<dbReference type="SMART" id="SM00671">
    <property type="entry name" value="SEL1"/>
    <property type="match status" value="3"/>
</dbReference>
<gene>
    <name evidence="3" type="ORF">QTG54_008890</name>
</gene>
<reference evidence="3" key="1">
    <citation type="submission" date="2023-06" db="EMBL/GenBank/DDBJ databases">
        <title>Survivors Of The Sea: Transcriptome response of Skeletonema marinoi to long-term dormancy.</title>
        <authorList>
            <person name="Pinder M.I.M."/>
            <person name="Kourtchenko O."/>
            <person name="Robertson E.K."/>
            <person name="Larsson T."/>
            <person name="Maumus F."/>
            <person name="Osuna-Cruz C.M."/>
            <person name="Vancaester E."/>
            <person name="Stenow R."/>
            <person name="Vandepoele K."/>
            <person name="Ploug H."/>
            <person name="Bruchert V."/>
            <person name="Godhe A."/>
            <person name="Topel M."/>
        </authorList>
    </citation>
    <scope>NUCLEOTIDE SEQUENCE</scope>
    <source>
        <strain evidence="3">R05AC</strain>
    </source>
</reference>
<organism evidence="3 4">
    <name type="scientific">Skeletonema marinoi</name>
    <dbReference type="NCBI Taxonomy" id="267567"/>
    <lineage>
        <taxon>Eukaryota</taxon>
        <taxon>Sar</taxon>
        <taxon>Stramenopiles</taxon>
        <taxon>Ochrophyta</taxon>
        <taxon>Bacillariophyta</taxon>
        <taxon>Coscinodiscophyceae</taxon>
        <taxon>Thalassiosirophycidae</taxon>
        <taxon>Thalassiosirales</taxon>
        <taxon>Skeletonemataceae</taxon>
        <taxon>Skeletonema</taxon>
        <taxon>Skeletonema marinoi-dohrnii complex</taxon>
    </lineage>
</organism>
<dbReference type="InterPro" id="IPR006597">
    <property type="entry name" value="Sel1-like"/>
</dbReference>
<feature type="compositionally biased region" description="Polar residues" evidence="2">
    <location>
        <begin position="111"/>
        <end position="129"/>
    </location>
</feature>
<comment type="similarity">
    <text evidence="1">Belongs to the sel-1 family.</text>
</comment>
<dbReference type="InterPro" id="IPR050767">
    <property type="entry name" value="Sel1_AlgK"/>
</dbReference>
<feature type="region of interest" description="Disordered" evidence="2">
    <location>
        <begin position="111"/>
        <end position="132"/>
    </location>
</feature>
<keyword evidence="4" id="KW-1185">Reference proteome</keyword>
<dbReference type="SUPFAM" id="SSF81901">
    <property type="entry name" value="HCP-like"/>
    <property type="match status" value="1"/>
</dbReference>
<dbReference type="PANTHER" id="PTHR11102:SF160">
    <property type="entry name" value="ERAD-ASSOCIATED E3 UBIQUITIN-PROTEIN LIGASE COMPONENT HRD3"/>
    <property type="match status" value="1"/>
</dbReference>
<feature type="compositionally biased region" description="Basic residues" evidence="2">
    <location>
        <begin position="372"/>
        <end position="384"/>
    </location>
</feature>
<dbReference type="Gene3D" id="1.25.40.10">
    <property type="entry name" value="Tetratricopeptide repeat domain"/>
    <property type="match status" value="1"/>
</dbReference>
<accession>A0AAD8Y986</accession>
<evidence type="ECO:0000313" key="3">
    <source>
        <dbReference type="EMBL" id="KAK1740795.1"/>
    </source>
</evidence>
<dbReference type="Pfam" id="PF08238">
    <property type="entry name" value="Sel1"/>
    <property type="match status" value="3"/>
</dbReference>
<dbReference type="PANTHER" id="PTHR11102">
    <property type="entry name" value="SEL-1-LIKE PROTEIN"/>
    <property type="match status" value="1"/>
</dbReference>
<dbReference type="EMBL" id="JATAAI010000015">
    <property type="protein sequence ID" value="KAK1740795.1"/>
    <property type="molecule type" value="Genomic_DNA"/>
</dbReference>
<comment type="caution">
    <text evidence="3">The sequence shown here is derived from an EMBL/GenBank/DDBJ whole genome shotgun (WGS) entry which is preliminary data.</text>
</comment>